<feature type="transmembrane region" description="Helical" evidence="1">
    <location>
        <begin position="23"/>
        <end position="43"/>
    </location>
</feature>
<feature type="transmembrane region" description="Helical" evidence="1">
    <location>
        <begin position="50"/>
        <end position="73"/>
    </location>
</feature>
<accession>A0AAV5NKU0</accession>
<feature type="chain" id="PRO_5043910354" description="NADH:ubiquinone oxidoreductase" evidence="2">
    <location>
        <begin position="19"/>
        <end position="120"/>
    </location>
</feature>
<reference evidence="4" key="1">
    <citation type="journal article" date="2019" name="Int. J. Syst. Evol. Microbiol.">
        <title>The Global Catalogue of Microorganisms (GCM) 10K type strain sequencing project: providing services to taxonomists for standard genome sequencing and annotation.</title>
        <authorList>
            <consortium name="The Broad Institute Genomics Platform"/>
            <consortium name="The Broad Institute Genome Sequencing Center for Infectious Disease"/>
            <person name="Wu L."/>
            <person name="Ma J."/>
        </authorList>
    </citation>
    <scope>NUCLEOTIDE SEQUENCE [LARGE SCALE GENOMIC DNA]</scope>
    <source>
        <strain evidence="4">NBRC 15640</strain>
    </source>
</reference>
<keyword evidence="1" id="KW-0812">Transmembrane</keyword>
<feature type="transmembrane region" description="Helical" evidence="1">
    <location>
        <begin position="85"/>
        <end position="104"/>
    </location>
</feature>
<evidence type="ECO:0000256" key="1">
    <source>
        <dbReference type="SAM" id="Phobius"/>
    </source>
</evidence>
<comment type="caution">
    <text evidence="3">The sequence shown here is derived from an EMBL/GenBank/DDBJ whole genome shotgun (WGS) entry which is preliminary data.</text>
</comment>
<proteinExistence type="predicted"/>
<evidence type="ECO:0000313" key="4">
    <source>
        <dbReference type="Proteomes" id="UP001156690"/>
    </source>
</evidence>
<keyword evidence="4" id="KW-1185">Reference proteome</keyword>
<keyword evidence="2" id="KW-0732">Signal</keyword>
<keyword evidence="1" id="KW-1133">Transmembrane helix</keyword>
<keyword evidence="1" id="KW-0472">Membrane</keyword>
<evidence type="ECO:0008006" key="5">
    <source>
        <dbReference type="Google" id="ProtNLM"/>
    </source>
</evidence>
<organism evidence="3 4">
    <name type="scientific">Vibrio penaeicida</name>
    <dbReference type="NCBI Taxonomy" id="104609"/>
    <lineage>
        <taxon>Bacteria</taxon>
        <taxon>Pseudomonadati</taxon>
        <taxon>Pseudomonadota</taxon>
        <taxon>Gammaproteobacteria</taxon>
        <taxon>Vibrionales</taxon>
        <taxon>Vibrionaceae</taxon>
        <taxon>Vibrio</taxon>
    </lineage>
</organism>
<sequence>MKLILILLASVSAGVASADHFHSFMLGLAVSALAVGSCYWFCFRSTRFPALAVVLLLCGMLSKLTITVSGVMIGVNEGLMTSPLVFSLTYLYFSIVITYLWFSYRQSVIEVPKKLTTAKA</sequence>
<protein>
    <recommendedName>
        <fullName evidence="5">NADH:ubiquinone oxidoreductase</fullName>
    </recommendedName>
</protein>
<dbReference type="EMBL" id="BSNX01000002">
    <property type="protein sequence ID" value="GLQ70859.1"/>
    <property type="molecule type" value="Genomic_DNA"/>
</dbReference>
<dbReference type="RefSeq" id="WP_126607955.1">
    <property type="nucleotide sequence ID" value="NZ_AP025145.1"/>
</dbReference>
<name>A0AAV5NKU0_9VIBR</name>
<feature type="signal peptide" evidence="2">
    <location>
        <begin position="1"/>
        <end position="18"/>
    </location>
</feature>
<dbReference type="AlphaFoldDB" id="A0AAV5NKU0"/>
<gene>
    <name evidence="3" type="ORF">GCM10007932_02190</name>
</gene>
<dbReference type="Proteomes" id="UP001156690">
    <property type="component" value="Unassembled WGS sequence"/>
</dbReference>
<evidence type="ECO:0000313" key="3">
    <source>
        <dbReference type="EMBL" id="GLQ70859.1"/>
    </source>
</evidence>
<evidence type="ECO:0000256" key="2">
    <source>
        <dbReference type="SAM" id="SignalP"/>
    </source>
</evidence>